<evidence type="ECO:0000259" key="2">
    <source>
        <dbReference type="PROSITE" id="PS50033"/>
    </source>
</evidence>
<dbReference type="PANTHER" id="PTHR23322:SF6">
    <property type="entry name" value="UBX DOMAIN-CONTAINING PROTEIN 7"/>
    <property type="match status" value="1"/>
</dbReference>
<dbReference type="GO" id="GO:0005634">
    <property type="term" value="C:nucleus"/>
    <property type="evidence" value="ECO:0007669"/>
    <property type="project" value="TreeGrafter"/>
</dbReference>
<reference evidence="3" key="1">
    <citation type="submission" date="2021-01" db="EMBL/GenBank/DDBJ databases">
        <authorList>
            <person name="Eckstrom K.M.E."/>
        </authorList>
    </citation>
    <scope>NUCLEOTIDE SEQUENCE</scope>
    <source>
        <strain evidence="3">UVCC 0001</strain>
    </source>
</reference>
<dbReference type="Proteomes" id="UP001255856">
    <property type="component" value="Unassembled WGS sequence"/>
</dbReference>
<dbReference type="Pfam" id="PF13899">
    <property type="entry name" value="Thioredoxin_7"/>
    <property type="match status" value="1"/>
</dbReference>
<dbReference type="Gene3D" id="3.40.30.10">
    <property type="entry name" value="Glutaredoxin"/>
    <property type="match status" value="1"/>
</dbReference>
<evidence type="ECO:0000256" key="1">
    <source>
        <dbReference type="SAM" id="MobiDB-lite"/>
    </source>
</evidence>
<dbReference type="InterPro" id="IPR036249">
    <property type="entry name" value="Thioredoxin-like_sf"/>
</dbReference>
<organism evidence="3 4">
    <name type="scientific">Prototheca wickerhamii</name>
    <dbReference type="NCBI Taxonomy" id="3111"/>
    <lineage>
        <taxon>Eukaryota</taxon>
        <taxon>Viridiplantae</taxon>
        <taxon>Chlorophyta</taxon>
        <taxon>core chlorophytes</taxon>
        <taxon>Trebouxiophyceae</taxon>
        <taxon>Chlorellales</taxon>
        <taxon>Chlorellaceae</taxon>
        <taxon>Prototheca</taxon>
    </lineage>
</organism>
<feature type="compositionally biased region" description="Low complexity" evidence="1">
    <location>
        <begin position="235"/>
        <end position="245"/>
    </location>
</feature>
<proteinExistence type="predicted"/>
<dbReference type="SUPFAM" id="SSF52833">
    <property type="entry name" value="Thioredoxin-like"/>
    <property type="match status" value="1"/>
</dbReference>
<protein>
    <recommendedName>
        <fullName evidence="2">UBX domain-containing protein</fullName>
    </recommendedName>
</protein>
<dbReference type="InterPro" id="IPR050730">
    <property type="entry name" value="UBX_domain-protein"/>
</dbReference>
<dbReference type="InterPro" id="IPR006577">
    <property type="entry name" value="UAS"/>
</dbReference>
<dbReference type="AlphaFoldDB" id="A0AAD9IGW6"/>
<dbReference type="SMART" id="SM00594">
    <property type="entry name" value="UAS"/>
    <property type="match status" value="1"/>
</dbReference>
<feature type="domain" description="UBX" evidence="2">
    <location>
        <begin position="258"/>
        <end position="325"/>
    </location>
</feature>
<comment type="caution">
    <text evidence="3">The sequence shown here is derived from an EMBL/GenBank/DDBJ whole genome shotgun (WGS) entry which is preliminary data.</text>
</comment>
<accession>A0AAD9IGW6</accession>
<dbReference type="Gene3D" id="3.10.20.90">
    <property type="entry name" value="Phosphatidylinositol 3-kinase Catalytic Subunit, Chain A, domain 1"/>
    <property type="match status" value="1"/>
</dbReference>
<dbReference type="InterPro" id="IPR029071">
    <property type="entry name" value="Ubiquitin-like_domsf"/>
</dbReference>
<gene>
    <name evidence="3" type="ORF">QBZ16_005218</name>
</gene>
<dbReference type="PROSITE" id="PS50033">
    <property type="entry name" value="UBX"/>
    <property type="match status" value="1"/>
</dbReference>
<dbReference type="GO" id="GO:0043130">
    <property type="term" value="F:ubiquitin binding"/>
    <property type="evidence" value="ECO:0007669"/>
    <property type="project" value="TreeGrafter"/>
</dbReference>
<dbReference type="CDD" id="cd02958">
    <property type="entry name" value="UAS"/>
    <property type="match status" value="1"/>
</dbReference>
<feature type="region of interest" description="Disordered" evidence="1">
    <location>
        <begin position="213"/>
        <end position="262"/>
    </location>
</feature>
<name>A0AAD9IGW6_PROWI</name>
<evidence type="ECO:0000313" key="3">
    <source>
        <dbReference type="EMBL" id="KAK2076990.1"/>
    </source>
</evidence>
<dbReference type="EMBL" id="JASFZW010000008">
    <property type="protein sequence ID" value="KAK2076990.1"/>
    <property type="molecule type" value="Genomic_DNA"/>
</dbReference>
<sequence length="328" mass="35223">MRIRSMGQSTFTRAFKSADEGSAGSSGLAASFEPPRELIFAGDLDEAKQAALEKHQWMVLNVQSPHEFNCHRLNRDTWRDQIVSDLIQQNFVFYQVFTGDEEGLRIMSGYRLASTPAILVVDPVTGAPMRTWTGFMGPDRLVEELLPFMEMSFDDPKAASLASKSHRAPLARRAGASSGSLVRGMSCSLCSADEEEELRVALQASLEAASQASAPSAVADMPGRAESGSTSSGDVAPEPEQVAAEARARLPPEPAAGFPDGSRVQRRFEQACPLTALRDLCLAQNLEAAGGRSFALVPAYPAPLDLNGETTLEAAGVANSMVVMKWDD</sequence>
<dbReference type="PANTHER" id="PTHR23322">
    <property type="entry name" value="FAS-ASSOCIATED PROTEIN"/>
    <property type="match status" value="1"/>
</dbReference>
<dbReference type="SUPFAM" id="SSF54236">
    <property type="entry name" value="Ubiquitin-like"/>
    <property type="match status" value="1"/>
</dbReference>
<dbReference type="GO" id="GO:0043161">
    <property type="term" value="P:proteasome-mediated ubiquitin-dependent protein catabolic process"/>
    <property type="evidence" value="ECO:0007669"/>
    <property type="project" value="TreeGrafter"/>
</dbReference>
<keyword evidence="4" id="KW-1185">Reference proteome</keyword>
<dbReference type="InterPro" id="IPR001012">
    <property type="entry name" value="UBX_dom"/>
</dbReference>
<evidence type="ECO:0000313" key="4">
    <source>
        <dbReference type="Proteomes" id="UP001255856"/>
    </source>
</evidence>